<keyword evidence="2" id="KW-1185">Reference proteome</keyword>
<organism evidence="1 2">
    <name type="scientific">Terfezia boudieri ATCC MYA-4762</name>
    <dbReference type="NCBI Taxonomy" id="1051890"/>
    <lineage>
        <taxon>Eukaryota</taxon>
        <taxon>Fungi</taxon>
        <taxon>Dikarya</taxon>
        <taxon>Ascomycota</taxon>
        <taxon>Pezizomycotina</taxon>
        <taxon>Pezizomycetes</taxon>
        <taxon>Pezizales</taxon>
        <taxon>Pezizaceae</taxon>
        <taxon>Terfezia</taxon>
    </lineage>
</organism>
<dbReference type="OrthoDB" id="5350754at2759"/>
<dbReference type="Proteomes" id="UP000267821">
    <property type="component" value="Unassembled WGS sequence"/>
</dbReference>
<dbReference type="AlphaFoldDB" id="A0A3N4M2H4"/>
<evidence type="ECO:0000313" key="1">
    <source>
        <dbReference type="EMBL" id="RPB29227.1"/>
    </source>
</evidence>
<evidence type="ECO:0000313" key="2">
    <source>
        <dbReference type="Proteomes" id="UP000267821"/>
    </source>
</evidence>
<dbReference type="EMBL" id="ML121528">
    <property type="protein sequence ID" value="RPB29227.1"/>
    <property type="molecule type" value="Genomic_DNA"/>
</dbReference>
<reference evidence="1 2" key="1">
    <citation type="journal article" date="2018" name="Nat. Ecol. Evol.">
        <title>Pezizomycetes genomes reveal the molecular basis of ectomycorrhizal truffle lifestyle.</title>
        <authorList>
            <person name="Murat C."/>
            <person name="Payen T."/>
            <person name="Noel B."/>
            <person name="Kuo A."/>
            <person name="Morin E."/>
            <person name="Chen J."/>
            <person name="Kohler A."/>
            <person name="Krizsan K."/>
            <person name="Balestrini R."/>
            <person name="Da Silva C."/>
            <person name="Montanini B."/>
            <person name="Hainaut M."/>
            <person name="Levati E."/>
            <person name="Barry K.W."/>
            <person name="Belfiori B."/>
            <person name="Cichocki N."/>
            <person name="Clum A."/>
            <person name="Dockter R.B."/>
            <person name="Fauchery L."/>
            <person name="Guy J."/>
            <person name="Iotti M."/>
            <person name="Le Tacon F."/>
            <person name="Lindquist E.A."/>
            <person name="Lipzen A."/>
            <person name="Malagnac F."/>
            <person name="Mello A."/>
            <person name="Molinier V."/>
            <person name="Miyauchi S."/>
            <person name="Poulain J."/>
            <person name="Riccioni C."/>
            <person name="Rubini A."/>
            <person name="Sitrit Y."/>
            <person name="Splivallo R."/>
            <person name="Traeger S."/>
            <person name="Wang M."/>
            <person name="Zifcakova L."/>
            <person name="Wipf D."/>
            <person name="Zambonelli A."/>
            <person name="Paolocci F."/>
            <person name="Nowrousian M."/>
            <person name="Ottonello S."/>
            <person name="Baldrian P."/>
            <person name="Spatafora J.W."/>
            <person name="Henrissat B."/>
            <person name="Nagy L.G."/>
            <person name="Aury J.M."/>
            <person name="Wincker P."/>
            <person name="Grigoriev I.V."/>
            <person name="Bonfante P."/>
            <person name="Martin F.M."/>
        </authorList>
    </citation>
    <scope>NUCLEOTIDE SEQUENCE [LARGE SCALE GENOMIC DNA]</scope>
    <source>
        <strain evidence="1 2">ATCC MYA-4762</strain>
    </source>
</reference>
<dbReference type="InterPro" id="IPR013761">
    <property type="entry name" value="SAM/pointed_sf"/>
</dbReference>
<gene>
    <name evidence="1" type="ORF">L211DRAFT_864784</name>
</gene>
<dbReference type="InterPro" id="IPR027417">
    <property type="entry name" value="P-loop_NTPase"/>
</dbReference>
<accession>A0A3N4M2H4</accession>
<protein>
    <submittedName>
        <fullName evidence="1">Uncharacterized protein</fullName>
    </submittedName>
</protein>
<name>A0A3N4M2H4_9PEZI</name>
<dbReference type="SUPFAM" id="SSF52540">
    <property type="entry name" value="P-loop containing nucleoside triphosphate hydrolases"/>
    <property type="match status" value="1"/>
</dbReference>
<proteinExistence type="predicted"/>
<dbReference type="Gene3D" id="1.10.150.50">
    <property type="entry name" value="Transcription Factor, Ets-1"/>
    <property type="match status" value="1"/>
</dbReference>
<dbReference type="InParanoid" id="A0A3N4M2H4"/>
<sequence length="556" mass="63159">METNEGISIPSNNPPAVGQWNPIHVKEFLEANRDCCQFSDRDIGLISEEGVGGFVLLRLTEGRLLEYGLKRGPAFGVAQLVIDLHNKTEIVDYYCEWTPTLWGPGLKLQPSKRKPFQETAELLQVKRPVILHGPYHSGKTTFLWAMEEYLRASDMYPVYISMTEGDFHCRDHIESLYALLSLRIFGQYLDGKDLRSQISKTYNQRTGHGETTKRKCLCLLIDEMQMIYLSPGLLSEAKRFFESLTTMLIPYIGVGTFQLSELNWGTGPEESLCSPFNKATFSKMQPFTIREMSAIFTKFTEAWGISIPDSLQLAIMVESGGHAASLMALLKLYYERRPTTQTWRIVLQTEYQDYLNGVRKMIKRNLRSNKELCDHLRNLTVHAGETWKLELDCLGTLDKILLYTGIIGEAVFPCCTPLATVEGPIELITTAVQHLSPKQLRNKQMYNKAGPSENAFHVELYAILRHILPEQWLCSSEARMPGQAKRLDLLIHKGITNWAGIELKMNKVTADDFDAPLKQCEEYANEYQTVIYLVNFSAATHESSNSEWCGGCQHTI</sequence>